<sequence>MVPSVLLGAVHVLLRRASPLRLVVLGGSLFLVVLIVMQGDVWDEGSISEPRFQESADEDGQPAGVFKNPGLQIGAPLPLPADIQGTPSGRCPAGHYSGAELRPHMERPYQDPRSPGADGRAFPTGQLSAEELKEKMEGTARHYFNQFASDRISLHRRLGEDTRHPDCVERKFRRCPPLPTTSVIIVFHNEAWSTLLRTVYSVLHTAPAIFLTEILLVDDASTAEHLKGRLEKYVRTLKVVRVLRQPERKGLVAARLLGAREARGEVLTFLDSHCECFYGWLEPLLARIVEEPTAVVSPEIVTINQDSLQFSRPVVTHHARNRGNFDWNLSFGWESIPEHEQKRRKDETYPVKTPTFAGGLFSISKSYFQHIGTYDEEMEIWGGENVEMSFRGSN</sequence>
<keyword evidence="3" id="KW-1133">Transmembrane helix</keyword>
<dbReference type="OrthoDB" id="416652at2759"/>
<reference evidence="5" key="1">
    <citation type="submission" date="2021-01" db="EMBL/GenBank/DDBJ databases">
        <authorList>
            <person name="Zahm M."/>
            <person name="Roques C."/>
            <person name="Cabau C."/>
            <person name="Klopp C."/>
            <person name="Donnadieu C."/>
            <person name="Jouanno E."/>
            <person name="Lampietro C."/>
            <person name="Louis A."/>
            <person name="Herpin A."/>
            <person name="Echchiki A."/>
            <person name="Berthelot C."/>
            <person name="Parey E."/>
            <person name="Roest-Crollius H."/>
            <person name="Braasch I."/>
            <person name="Postlethwait J."/>
            <person name="Bobe J."/>
            <person name="Montfort J."/>
            <person name="Bouchez O."/>
            <person name="Begum T."/>
            <person name="Mejri S."/>
            <person name="Adams A."/>
            <person name="Chen W.-J."/>
            <person name="Guiguen Y."/>
        </authorList>
    </citation>
    <scope>NUCLEOTIDE SEQUENCE</scope>
    <source>
        <strain evidence="5">YG-15Mar2019-1</strain>
        <tissue evidence="5">Brain</tissue>
    </source>
</reference>
<evidence type="ECO:0000256" key="3">
    <source>
        <dbReference type="SAM" id="Phobius"/>
    </source>
</evidence>
<evidence type="ECO:0000313" key="6">
    <source>
        <dbReference type="Proteomes" id="UP001046870"/>
    </source>
</evidence>
<dbReference type="GO" id="GO:0005794">
    <property type="term" value="C:Golgi apparatus"/>
    <property type="evidence" value="ECO:0007669"/>
    <property type="project" value="TreeGrafter"/>
</dbReference>
<feature type="region of interest" description="Disordered" evidence="2">
    <location>
        <begin position="98"/>
        <end position="121"/>
    </location>
</feature>
<dbReference type="GO" id="GO:0006493">
    <property type="term" value="P:protein O-linked glycosylation"/>
    <property type="evidence" value="ECO:0007669"/>
    <property type="project" value="TreeGrafter"/>
</dbReference>
<dbReference type="InterPro" id="IPR029044">
    <property type="entry name" value="Nucleotide-diphossugar_trans"/>
</dbReference>
<dbReference type="AlphaFoldDB" id="A0A9D3Q444"/>
<proteinExistence type="predicted"/>
<organism evidence="5 6">
    <name type="scientific">Megalops atlanticus</name>
    <name type="common">Tarpon</name>
    <name type="synonym">Clupea gigantea</name>
    <dbReference type="NCBI Taxonomy" id="7932"/>
    <lineage>
        <taxon>Eukaryota</taxon>
        <taxon>Metazoa</taxon>
        <taxon>Chordata</taxon>
        <taxon>Craniata</taxon>
        <taxon>Vertebrata</taxon>
        <taxon>Euteleostomi</taxon>
        <taxon>Actinopterygii</taxon>
        <taxon>Neopterygii</taxon>
        <taxon>Teleostei</taxon>
        <taxon>Elopiformes</taxon>
        <taxon>Megalopidae</taxon>
        <taxon>Megalops</taxon>
    </lineage>
</organism>
<protein>
    <recommendedName>
        <fullName evidence="4">Glycosyltransferase 2-like domain-containing protein</fullName>
    </recommendedName>
</protein>
<dbReference type="Gene3D" id="3.90.550.10">
    <property type="entry name" value="Spore Coat Polysaccharide Biosynthesis Protein SpsA, Chain A"/>
    <property type="match status" value="1"/>
</dbReference>
<keyword evidence="3" id="KW-0472">Membrane</keyword>
<keyword evidence="3" id="KW-0812">Transmembrane</keyword>
<name>A0A9D3Q444_MEGAT</name>
<keyword evidence="1" id="KW-1015">Disulfide bond</keyword>
<gene>
    <name evidence="5" type="ORF">MATL_G00069940</name>
</gene>
<evidence type="ECO:0000256" key="1">
    <source>
        <dbReference type="ARBA" id="ARBA00023157"/>
    </source>
</evidence>
<dbReference type="Proteomes" id="UP001046870">
    <property type="component" value="Chromosome 5"/>
</dbReference>
<dbReference type="PANTHER" id="PTHR11675:SF137">
    <property type="entry name" value="POLYPEPTIDE N-ACETYLGALACTOSAMINYLTRANSFERASE"/>
    <property type="match status" value="1"/>
</dbReference>
<dbReference type="GO" id="GO:0004653">
    <property type="term" value="F:polypeptide N-acetylgalactosaminyltransferase activity"/>
    <property type="evidence" value="ECO:0007669"/>
    <property type="project" value="TreeGrafter"/>
</dbReference>
<dbReference type="SUPFAM" id="SSF53448">
    <property type="entry name" value="Nucleotide-diphospho-sugar transferases"/>
    <property type="match status" value="1"/>
</dbReference>
<dbReference type="PANTHER" id="PTHR11675">
    <property type="entry name" value="N-ACETYLGALACTOSAMINYLTRANSFERASE"/>
    <property type="match status" value="1"/>
</dbReference>
<evidence type="ECO:0000313" key="5">
    <source>
        <dbReference type="EMBL" id="KAG7477460.1"/>
    </source>
</evidence>
<accession>A0A9D3Q444</accession>
<feature type="domain" description="Glycosyltransferase 2-like" evidence="4">
    <location>
        <begin position="182"/>
        <end position="368"/>
    </location>
</feature>
<dbReference type="EMBL" id="JAFDVH010000005">
    <property type="protein sequence ID" value="KAG7477460.1"/>
    <property type="molecule type" value="Genomic_DNA"/>
</dbReference>
<evidence type="ECO:0000256" key="2">
    <source>
        <dbReference type="SAM" id="MobiDB-lite"/>
    </source>
</evidence>
<feature type="region of interest" description="Disordered" evidence="2">
    <location>
        <begin position="51"/>
        <end position="71"/>
    </location>
</feature>
<feature type="compositionally biased region" description="Basic and acidic residues" evidence="2">
    <location>
        <begin position="101"/>
        <end position="110"/>
    </location>
</feature>
<feature type="transmembrane region" description="Helical" evidence="3">
    <location>
        <begin position="20"/>
        <end position="37"/>
    </location>
</feature>
<dbReference type="InterPro" id="IPR001173">
    <property type="entry name" value="Glyco_trans_2-like"/>
</dbReference>
<keyword evidence="6" id="KW-1185">Reference proteome</keyword>
<evidence type="ECO:0000259" key="4">
    <source>
        <dbReference type="Pfam" id="PF00535"/>
    </source>
</evidence>
<dbReference type="Pfam" id="PF00535">
    <property type="entry name" value="Glycos_transf_2"/>
    <property type="match status" value="1"/>
</dbReference>
<comment type="caution">
    <text evidence="5">The sequence shown here is derived from an EMBL/GenBank/DDBJ whole genome shotgun (WGS) entry which is preliminary data.</text>
</comment>